<accession>A0A6J5VBW9</accession>
<proteinExistence type="predicted"/>
<protein>
    <submittedName>
        <fullName evidence="1">Uncharacterized protein</fullName>
    </submittedName>
</protein>
<organism evidence="1 2">
    <name type="scientific">Prunus armeniaca</name>
    <name type="common">Apricot</name>
    <name type="synonym">Armeniaca vulgaris</name>
    <dbReference type="NCBI Taxonomy" id="36596"/>
    <lineage>
        <taxon>Eukaryota</taxon>
        <taxon>Viridiplantae</taxon>
        <taxon>Streptophyta</taxon>
        <taxon>Embryophyta</taxon>
        <taxon>Tracheophyta</taxon>
        <taxon>Spermatophyta</taxon>
        <taxon>Magnoliopsida</taxon>
        <taxon>eudicotyledons</taxon>
        <taxon>Gunneridae</taxon>
        <taxon>Pentapetalae</taxon>
        <taxon>rosids</taxon>
        <taxon>fabids</taxon>
        <taxon>Rosales</taxon>
        <taxon>Rosaceae</taxon>
        <taxon>Amygdaloideae</taxon>
        <taxon>Amygdaleae</taxon>
        <taxon>Prunus</taxon>
    </lineage>
</organism>
<sequence length="91" mass="10486">MAQAAHPICKLLILSGISIMSYKIYNLADEATALMLEADKKVDEFQRTSHSFTKYNIIDVYREWRENQTVLDTIASIRRFRDASAGKMLEE</sequence>
<reference evidence="1 2" key="1">
    <citation type="submission" date="2020-05" db="EMBL/GenBank/DDBJ databases">
        <authorList>
            <person name="Campoy J."/>
            <person name="Schneeberger K."/>
            <person name="Spophaly S."/>
        </authorList>
    </citation>
    <scope>NUCLEOTIDE SEQUENCE [LARGE SCALE GENOMIC DNA]</scope>
    <source>
        <strain evidence="1">PruArmRojPasFocal</strain>
    </source>
</reference>
<dbReference type="Proteomes" id="UP000507222">
    <property type="component" value="Unassembled WGS sequence"/>
</dbReference>
<name>A0A6J5VBW9_PRUAR</name>
<dbReference type="AlphaFoldDB" id="A0A6J5VBW9"/>
<evidence type="ECO:0000313" key="1">
    <source>
        <dbReference type="EMBL" id="CAB4286480.1"/>
    </source>
</evidence>
<dbReference type="EMBL" id="CAEKDK010000007">
    <property type="protein sequence ID" value="CAB4286480.1"/>
    <property type="molecule type" value="Genomic_DNA"/>
</dbReference>
<evidence type="ECO:0000313" key="2">
    <source>
        <dbReference type="Proteomes" id="UP000507222"/>
    </source>
</evidence>
<gene>
    <name evidence="1" type="ORF">CURHAP_LOCUS43791</name>
</gene>